<keyword evidence="2" id="KW-1185">Reference proteome</keyword>
<evidence type="ECO:0000313" key="2">
    <source>
        <dbReference type="Proteomes" id="UP000254968"/>
    </source>
</evidence>
<proteinExistence type="predicted"/>
<organism evidence="1 2">
    <name type="scientific">Legionella beliardensis</name>
    <dbReference type="NCBI Taxonomy" id="91822"/>
    <lineage>
        <taxon>Bacteria</taxon>
        <taxon>Pseudomonadati</taxon>
        <taxon>Pseudomonadota</taxon>
        <taxon>Gammaproteobacteria</taxon>
        <taxon>Legionellales</taxon>
        <taxon>Legionellaceae</taxon>
        <taxon>Legionella</taxon>
    </lineage>
</organism>
<evidence type="ECO:0000313" key="1">
    <source>
        <dbReference type="EMBL" id="STX28343.1"/>
    </source>
</evidence>
<dbReference type="Proteomes" id="UP000254968">
    <property type="component" value="Unassembled WGS sequence"/>
</dbReference>
<name>A0A378I029_9GAMM</name>
<accession>A0A378I029</accession>
<reference evidence="1 2" key="1">
    <citation type="submission" date="2018-06" db="EMBL/GenBank/DDBJ databases">
        <authorList>
            <consortium name="Pathogen Informatics"/>
            <person name="Doyle S."/>
        </authorList>
    </citation>
    <scope>NUCLEOTIDE SEQUENCE [LARGE SCALE GENOMIC DNA]</scope>
    <source>
        <strain evidence="1 2">NCTC13315</strain>
    </source>
</reference>
<dbReference type="OrthoDB" id="5648060at2"/>
<protein>
    <submittedName>
        <fullName evidence="1">Uncharacterized protein</fullName>
    </submittedName>
</protein>
<dbReference type="EMBL" id="UGNV01000001">
    <property type="protein sequence ID" value="STX28343.1"/>
    <property type="molecule type" value="Genomic_DNA"/>
</dbReference>
<sequence>MPDYIYKGFKVVYNINKDKSNNKLYKADGYVQCLLDKNNNPPQKFHTEYSTLAGVQEEIKKMLEDYIDFEWNEFNKMHD</sequence>
<dbReference type="AlphaFoldDB" id="A0A378I029"/>
<gene>
    <name evidence="1" type="ORF">NCTC13315_00872</name>
</gene>
<dbReference type="RefSeq" id="WP_115302098.1">
    <property type="nucleotide sequence ID" value="NZ_CAAAHO010000001.1"/>
</dbReference>